<reference evidence="3" key="1">
    <citation type="submission" date="2018-02" db="EMBL/GenBank/DDBJ databases">
        <authorList>
            <person name="Cohen D.B."/>
            <person name="Kent A.D."/>
        </authorList>
    </citation>
    <scope>NUCLEOTIDE SEQUENCE</scope>
</reference>
<name>A0A2N9IAP3_FAGSY</name>
<evidence type="ECO:0000256" key="1">
    <source>
        <dbReference type="SAM" id="MobiDB-lite"/>
    </source>
</evidence>
<feature type="compositionally biased region" description="Acidic residues" evidence="1">
    <location>
        <begin position="405"/>
        <end position="422"/>
    </location>
</feature>
<dbReference type="InterPro" id="IPR036691">
    <property type="entry name" value="Endo/exonu/phosph_ase_sf"/>
</dbReference>
<dbReference type="SUPFAM" id="SSF56219">
    <property type="entry name" value="DNase I-like"/>
    <property type="match status" value="1"/>
</dbReference>
<organism evidence="3">
    <name type="scientific">Fagus sylvatica</name>
    <name type="common">Beechnut</name>
    <dbReference type="NCBI Taxonomy" id="28930"/>
    <lineage>
        <taxon>Eukaryota</taxon>
        <taxon>Viridiplantae</taxon>
        <taxon>Streptophyta</taxon>
        <taxon>Embryophyta</taxon>
        <taxon>Tracheophyta</taxon>
        <taxon>Spermatophyta</taxon>
        <taxon>Magnoliopsida</taxon>
        <taxon>eudicotyledons</taxon>
        <taxon>Gunneridae</taxon>
        <taxon>Pentapetalae</taxon>
        <taxon>rosids</taxon>
        <taxon>fabids</taxon>
        <taxon>Fagales</taxon>
        <taxon>Fagaceae</taxon>
        <taxon>Fagus</taxon>
    </lineage>
</organism>
<evidence type="ECO:0000313" key="3">
    <source>
        <dbReference type="EMBL" id="SPD21214.1"/>
    </source>
</evidence>
<dbReference type="Pfam" id="PF13966">
    <property type="entry name" value="zf-RVT"/>
    <property type="match status" value="1"/>
</dbReference>
<dbReference type="InterPro" id="IPR026960">
    <property type="entry name" value="RVT-Znf"/>
</dbReference>
<feature type="region of interest" description="Disordered" evidence="1">
    <location>
        <begin position="239"/>
        <end position="259"/>
    </location>
</feature>
<proteinExistence type="predicted"/>
<feature type="region of interest" description="Disordered" evidence="1">
    <location>
        <begin position="397"/>
        <end position="425"/>
    </location>
</feature>
<dbReference type="EMBL" id="OIVN01005168">
    <property type="protein sequence ID" value="SPD21214.1"/>
    <property type="molecule type" value="Genomic_DNA"/>
</dbReference>
<protein>
    <recommendedName>
        <fullName evidence="2">Reverse transcriptase zinc-binding domain-containing protein</fullName>
    </recommendedName>
</protein>
<dbReference type="PANTHER" id="PTHR33116:SF78">
    <property type="entry name" value="OS12G0587133 PROTEIN"/>
    <property type="match status" value="1"/>
</dbReference>
<feature type="region of interest" description="Disordered" evidence="1">
    <location>
        <begin position="289"/>
        <end position="334"/>
    </location>
</feature>
<dbReference type="Gene3D" id="3.60.10.10">
    <property type="entry name" value="Endonuclease/exonuclease/phosphatase"/>
    <property type="match status" value="1"/>
</dbReference>
<feature type="domain" description="Reverse transcriptase zinc-binding" evidence="2">
    <location>
        <begin position="1349"/>
        <end position="1403"/>
    </location>
</feature>
<dbReference type="PANTHER" id="PTHR33116">
    <property type="entry name" value="REVERSE TRANSCRIPTASE ZINC-BINDING DOMAIN-CONTAINING PROTEIN-RELATED-RELATED"/>
    <property type="match status" value="1"/>
</dbReference>
<evidence type="ECO:0000259" key="2">
    <source>
        <dbReference type="Pfam" id="PF13966"/>
    </source>
</evidence>
<gene>
    <name evidence="3" type="ORF">FSB_LOCUS49096</name>
</gene>
<accession>A0A2N9IAP3</accession>
<feature type="compositionally biased region" description="Polar residues" evidence="1">
    <location>
        <begin position="289"/>
        <end position="332"/>
    </location>
</feature>
<sequence length="1435" mass="161305">MGDKRYFQIESKSFELVKHAFELSIIERGRGHSSSMSMGFAAAIWFRDVLLEVANLHAEQNLFRSFRERNKIFVVQKQRNGRGGFVTVTVLGDSKGRGCVIVPEGRDTWGWRGLSKEVDGLMGSKATAEHGNTHQRPSLVLAQGSRNSNFGKESHTFKEAVILGGDIPSTSAIYSGINVNLLQNRNGLVNEPTEISLKIVLGLGPNKKWEVKWAEVLDDPSGNSVGIPRQAQTEDRPKIITSQRPKDPIQASPRAASAIRPKSTLPKITQPITAAPVVTKVWRPRVNTSKPLEVASGSTNPQQDLDKVSVNSCDSDSQGSNHSSLIPASSSGGRPIAEVMQGIVRSIEHGDRLVTGSSSLGTVEDFRIPVDLRAPVPDSPHEGDAITKKLFQWLSSHREDRDSGEGEDDSEWDMDSGSESDYDGLPLSVIPEQELAMIGVSKGEISEPDYREPMFVSNEALSGTMGGDPQGHASLEPIRVEPLAVVLPLGLEHSGNEAARSSGSAGRTPSEWVMRKQKGVGKVLGASYEGYEQTVTELLMDIEARYLQRKAGLVDSRRPSSSGRKGSRELKGLISSINYESRDSREAKGKEDHKIWMFTGVYGPNDNRDRRLMWDELAGMRSWWEVPWVLGGDFNVVRFPSERVGSDTFSPAMHDFSDFISVHGLVDLPLSGGNFTWTNNREVSSMSRLDRFLFTSDCDEGFVNICQKRLIRLNSDHFPVLLECGVIRRGRRPFRFENMWLKAEGFGDRVKSWWESYSVMGTPSYVFAYKLKALKADLKIWNDTEFGHISVQKQQLMAALREIDAVTDTRPLDVEEKGRRELTAIELDKVILMEEISWRQKSRALWLKEGDKNSRFFHRVANSHRNANTIGKLLINGIPSTNQDEIRDHISQFYEQLYKENGYRRPMLDGIQFTNKAPGPDGFSLAFFQQCWGVVRNDMLAVCYEFHEYCSFERSLNATFISLIPKKHGADEIKDFRPISLVRWQILDSVLIANECLDSRLKANVPGVLCKLDLEKAYDHALSRLIDKAIGAGMISGFSVSRDNHAPLLISHLLFADDTLIFCKSELVQVGEVPLLEELADILGCKTSTLPMKYLGLPLGASFKSKNIWNPIVEKMERRLAGWKRLYLSKGGRLTLIKSTLSNLPTYFLSLFPIPAAVAKRIDKIQRNFLWGSSKEDVKFHLVKWDLICSPYVNGGLAIKNLRLFNEALLGKWLWRYGLEREALWRQVVREKYGSMEGGWMSKNSRGSHGVGLWKFIRAGWDTFSRFVKFKVGDGSRIRLWDDVWCIDVPLKEAFPGGEDAHWEVNFTRTVQDWEIGTISSFLELLYSTTIKRNEEDRMCWRPSLTKGFHVKSYYKVLSSPGGGLFPWKSIWKVKVPPRVAFFSWTAALGKILTADNLRRRGLILYGMPSEVGGLEGHSSLHNVVFMEGAQHEDV</sequence>